<evidence type="ECO:0000256" key="2">
    <source>
        <dbReference type="ARBA" id="ARBA00022803"/>
    </source>
</evidence>
<dbReference type="OrthoDB" id="354310at2759"/>
<proteinExistence type="predicted"/>
<feature type="repeat" description="TPR" evidence="3">
    <location>
        <begin position="979"/>
        <end position="1012"/>
    </location>
</feature>
<evidence type="ECO:0000313" key="5">
    <source>
        <dbReference type="EMBL" id="CDJ64471.1"/>
    </source>
</evidence>
<dbReference type="EMBL" id="HG722954">
    <property type="protein sequence ID" value="CDJ64471.1"/>
    <property type="molecule type" value="Genomic_DNA"/>
</dbReference>
<protein>
    <submittedName>
        <fullName evidence="5">TPR Domain containing protein, putative</fullName>
    </submittedName>
</protein>
<dbReference type="Pfam" id="PF13414">
    <property type="entry name" value="TPR_11"/>
    <property type="match status" value="1"/>
</dbReference>
<feature type="compositionally biased region" description="Low complexity" evidence="4">
    <location>
        <begin position="335"/>
        <end position="351"/>
    </location>
</feature>
<keyword evidence="6" id="KW-1185">Reference proteome</keyword>
<dbReference type="PROSITE" id="PS50005">
    <property type="entry name" value="TPR"/>
    <property type="match status" value="2"/>
</dbReference>
<evidence type="ECO:0000256" key="4">
    <source>
        <dbReference type="SAM" id="MobiDB-lite"/>
    </source>
</evidence>
<keyword evidence="2 3" id="KW-0802">TPR repeat</keyword>
<name>U6MKC3_9EIME</name>
<dbReference type="PANTHER" id="PTHR44858">
    <property type="entry name" value="TETRATRICOPEPTIDE REPEAT PROTEIN 6"/>
    <property type="match status" value="1"/>
</dbReference>
<feature type="region of interest" description="Disordered" evidence="4">
    <location>
        <begin position="307"/>
        <end position="351"/>
    </location>
</feature>
<feature type="compositionally biased region" description="Polar residues" evidence="4">
    <location>
        <begin position="610"/>
        <end position="622"/>
    </location>
</feature>
<dbReference type="VEuPathDB" id="ToxoDB:ENH_00070200"/>
<feature type="region of interest" description="Disordered" evidence="4">
    <location>
        <begin position="606"/>
        <end position="629"/>
    </location>
</feature>
<dbReference type="SUPFAM" id="SSF48452">
    <property type="entry name" value="TPR-like"/>
    <property type="match status" value="1"/>
</dbReference>
<dbReference type="SMART" id="SM00028">
    <property type="entry name" value="TPR"/>
    <property type="match status" value="2"/>
</dbReference>
<feature type="region of interest" description="Disordered" evidence="4">
    <location>
        <begin position="1053"/>
        <end position="1094"/>
    </location>
</feature>
<evidence type="ECO:0000313" key="6">
    <source>
        <dbReference type="Proteomes" id="UP000030754"/>
    </source>
</evidence>
<feature type="region of interest" description="Disordered" evidence="4">
    <location>
        <begin position="1186"/>
        <end position="1263"/>
    </location>
</feature>
<reference evidence="5" key="2">
    <citation type="submission" date="2013-10" db="EMBL/GenBank/DDBJ databases">
        <authorList>
            <person name="Aslett M."/>
        </authorList>
    </citation>
    <scope>NUCLEOTIDE SEQUENCE [LARGE SCALE GENOMIC DNA]</scope>
    <source>
        <strain evidence="5">Houghton</strain>
    </source>
</reference>
<reference evidence="5" key="1">
    <citation type="submission" date="2013-10" db="EMBL/GenBank/DDBJ databases">
        <title>Genomic analysis of the causative agents of coccidiosis in chickens.</title>
        <authorList>
            <person name="Reid A.J."/>
            <person name="Blake D."/>
            <person name="Billington K."/>
            <person name="Browne H."/>
            <person name="Dunn M."/>
            <person name="Hung S."/>
            <person name="Kawahara F."/>
            <person name="Miranda-Saavedra D."/>
            <person name="Mourier T."/>
            <person name="Nagra H."/>
            <person name="Otto T.D."/>
            <person name="Rawlings N."/>
            <person name="Sanchez A."/>
            <person name="Sanders M."/>
            <person name="Subramaniam C."/>
            <person name="Tay Y."/>
            <person name="Dear P."/>
            <person name="Doerig C."/>
            <person name="Gruber A."/>
            <person name="Parkinson J."/>
            <person name="Shirley M."/>
            <person name="Wan K.L."/>
            <person name="Berriman M."/>
            <person name="Tomley F."/>
            <person name="Pain A."/>
        </authorList>
    </citation>
    <scope>NUCLEOTIDE SEQUENCE [LARGE SCALE GENOMIC DNA]</scope>
    <source>
        <strain evidence="5">Houghton</strain>
    </source>
</reference>
<feature type="compositionally biased region" description="Basic and acidic residues" evidence="4">
    <location>
        <begin position="1228"/>
        <end position="1237"/>
    </location>
</feature>
<dbReference type="InterPro" id="IPR011990">
    <property type="entry name" value="TPR-like_helical_dom_sf"/>
</dbReference>
<dbReference type="InterPro" id="IPR050498">
    <property type="entry name" value="Ycf3"/>
</dbReference>
<dbReference type="Proteomes" id="UP000030754">
    <property type="component" value="Unassembled WGS sequence"/>
</dbReference>
<feature type="compositionally biased region" description="Basic and acidic residues" evidence="4">
    <location>
        <begin position="74"/>
        <end position="93"/>
    </location>
</feature>
<feature type="compositionally biased region" description="Basic and acidic residues" evidence="4">
    <location>
        <begin position="1193"/>
        <end position="1220"/>
    </location>
</feature>
<dbReference type="GeneID" id="25477153"/>
<feature type="compositionally biased region" description="Polar residues" evidence="4">
    <location>
        <begin position="307"/>
        <end position="321"/>
    </location>
</feature>
<sequence length="1263" mass="136429">MGTSDISAKSLENEAASLLSREDGEAAAAAIAAAAAAAAADGLVLTGSTRGPDPGSDSDPSEDHCLQSPSVESHTVEDGLQPRRELRIAKHEQPGAIPSSEAHGEASTSQQDQGSDGFPFRRIINAACTSSSLQRLAEAFRFIDASPCICADPPSCKFGGEAAQQQQQKQRQILQMLTQEDAAPSGDHKPSEADPFSLFANTTDAVVSSCCIRHPVGKDAINNNNRATVDMGQNSPLQVEATEVECDWESFAVSLDKDLDNLLDSLEDSGILEKMQNSLAACLTAAVYAFPKVQEARAMEAASQVATCGNPTRPSVQSALPTASEHGISSERTPAETATPSAASSTSCTASTPAVVRGADDALVAEEEQAPSVESGGVFAAITAVEAHCNEIAKKFASKLSTMRRVNAHRGQTQILRQPMQSQTVKPYQPLPAYARGQQIPLFPYRYAAPSPPSLLQLRDRRSRLQVLGQRKGAWAVKEYIPHINASFPDAAWFSLGCCAGRTWRQQLLSSGLTARQQLEMLRLLQGDDLVEGCFVIDTVHRNHSLTRRIVAGRRGRRDFIEAITTPWAVARGWVVRCDRDRELMLLRLVGVEVYSEGLSNIVDGPGELSANSSKQEDQASGATAADKPPQPLYGVDYLKRRLLRAEVDIGSSGIYAALPLAAIPRYEFIGGQSSGCCGRFVCAGTALRFYVSRKAALPGSLAASSGGPQRSNTGIKERLAKLRQPLLDEAALNNAHAHVEASLTLPDYFQDNPKLMELLQEPLGFAAALPHDAAHPQPQEEDFEEIRPLQLPPNGESREPLRWWDGGSGLLLSRLPFMLRSSGAFMNPIATHRRLHAFSALQMLGMAPPPETPESVASIGGPTGSGTRKKGPSNNNNRVLAFTEAKAWEEVIRRLSDGCFMSFLSTASPCGAIRIALARLEKDPAVRGGGVGRLLAQQQGADWAKRRLKAGVAYARRRQLDQAIQLYDSALQLRPDYADALIARGAAYANKLDYEKAAADLDAALTLEPTNKNAAKYRAIVAERMEGKEVRRHFAIVRTDATIANDAGKSASYITVPPAGRTDTYPQSGKPGVSGDRDRTPSPDRKCKSPEHGRLREISSTRATTIIRKGGPGSIPLHVSRNALTSAAAAANAVLEQAAASVVGRKGVGILGANSTVDRFRSSHEQQRQSLLLLEQQKRRAALMQQQLQHSQEMERQIEKKRREQLRQQEAQLKPEIHSSSRSTNRVKSESSDKKSSKGKKKRKHGDSSPENTRAWRADAID</sequence>
<keyword evidence="1" id="KW-0677">Repeat</keyword>
<dbReference type="RefSeq" id="XP_013432938.1">
    <property type="nucleotide sequence ID" value="XM_013577484.1"/>
</dbReference>
<feature type="repeat" description="TPR" evidence="3">
    <location>
        <begin position="945"/>
        <end position="978"/>
    </location>
</feature>
<dbReference type="GO" id="GO:0046813">
    <property type="term" value="P:receptor-mediated virion attachment to host cell"/>
    <property type="evidence" value="ECO:0007669"/>
    <property type="project" value="TreeGrafter"/>
</dbReference>
<accession>U6MKC3</accession>
<organism evidence="5 6">
    <name type="scientific">Eimeria necatrix</name>
    <dbReference type="NCBI Taxonomy" id="51315"/>
    <lineage>
        <taxon>Eukaryota</taxon>
        <taxon>Sar</taxon>
        <taxon>Alveolata</taxon>
        <taxon>Apicomplexa</taxon>
        <taxon>Conoidasida</taxon>
        <taxon>Coccidia</taxon>
        <taxon>Eucoccidiorida</taxon>
        <taxon>Eimeriorina</taxon>
        <taxon>Eimeriidae</taxon>
        <taxon>Eimeria</taxon>
    </lineage>
</organism>
<evidence type="ECO:0000256" key="3">
    <source>
        <dbReference type="PROSITE-ProRule" id="PRU00339"/>
    </source>
</evidence>
<dbReference type="AlphaFoldDB" id="U6MKC3"/>
<dbReference type="Gene3D" id="1.25.40.10">
    <property type="entry name" value="Tetratricopeptide repeat domain"/>
    <property type="match status" value="1"/>
</dbReference>
<dbReference type="PANTHER" id="PTHR44858:SF1">
    <property type="entry name" value="UDP-N-ACETYLGLUCOSAMINE--PEPTIDE N-ACETYLGLUCOSAMINYLTRANSFERASE SPINDLY-RELATED"/>
    <property type="match status" value="1"/>
</dbReference>
<feature type="compositionally biased region" description="Basic and acidic residues" evidence="4">
    <location>
        <begin position="1076"/>
        <end position="1094"/>
    </location>
</feature>
<gene>
    <name evidence="5" type="ORF">ENH_00070200</name>
</gene>
<dbReference type="InterPro" id="IPR019734">
    <property type="entry name" value="TPR_rpt"/>
</dbReference>
<evidence type="ECO:0000256" key="1">
    <source>
        <dbReference type="ARBA" id="ARBA00022737"/>
    </source>
</evidence>
<feature type="region of interest" description="Disordered" evidence="4">
    <location>
        <begin position="850"/>
        <end position="876"/>
    </location>
</feature>
<feature type="region of interest" description="Disordered" evidence="4">
    <location>
        <begin position="45"/>
        <end position="118"/>
    </location>
</feature>